<gene>
    <name evidence="2" type="ORF">chiPu_0022582</name>
</gene>
<evidence type="ECO:0000256" key="1">
    <source>
        <dbReference type="SAM" id="MobiDB-lite"/>
    </source>
</evidence>
<dbReference type="EMBL" id="BEZZ01009062">
    <property type="protein sequence ID" value="GCC16497.1"/>
    <property type="molecule type" value="Genomic_DNA"/>
</dbReference>
<comment type="caution">
    <text evidence="2">The sequence shown here is derived from an EMBL/GenBank/DDBJ whole genome shotgun (WGS) entry which is preliminary data.</text>
</comment>
<organism evidence="2 3">
    <name type="scientific">Chiloscyllium punctatum</name>
    <name type="common">Brownbanded bambooshark</name>
    <name type="synonym">Hemiscyllium punctatum</name>
    <dbReference type="NCBI Taxonomy" id="137246"/>
    <lineage>
        <taxon>Eukaryota</taxon>
        <taxon>Metazoa</taxon>
        <taxon>Chordata</taxon>
        <taxon>Craniata</taxon>
        <taxon>Vertebrata</taxon>
        <taxon>Chondrichthyes</taxon>
        <taxon>Elasmobranchii</taxon>
        <taxon>Galeomorphii</taxon>
        <taxon>Galeoidea</taxon>
        <taxon>Orectolobiformes</taxon>
        <taxon>Hemiscylliidae</taxon>
        <taxon>Chiloscyllium</taxon>
    </lineage>
</organism>
<dbReference type="Proteomes" id="UP000287033">
    <property type="component" value="Unassembled WGS sequence"/>
</dbReference>
<evidence type="ECO:0000313" key="2">
    <source>
        <dbReference type="EMBL" id="GCC16497.1"/>
    </source>
</evidence>
<protein>
    <submittedName>
        <fullName evidence="2">Uncharacterized protein</fullName>
    </submittedName>
</protein>
<sequence length="57" mass="6028">MQPELGTDGDQRWGGNSADAGHRLARADPKAINHGLDEERAQGQLNPGNLAISIHGL</sequence>
<name>A0A401RED8_CHIPU</name>
<proteinExistence type="predicted"/>
<feature type="non-terminal residue" evidence="2">
    <location>
        <position position="57"/>
    </location>
</feature>
<dbReference type="AlphaFoldDB" id="A0A401RED8"/>
<keyword evidence="3" id="KW-1185">Reference proteome</keyword>
<reference evidence="2 3" key="1">
    <citation type="journal article" date="2018" name="Nat. Ecol. Evol.">
        <title>Shark genomes provide insights into elasmobranch evolution and the origin of vertebrates.</title>
        <authorList>
            <person name="Hara Y"/>
            <person name="Yamaguchi K"/>
            <person name="Onimaru K"/>
            <person name="Kadota M"/>
            <person name="Koyanagi M"/>
            <person name="Keeley SD"/>
            <person name="Tatsumi K"/>
            <person name="Tanaka K"/>
            <person name="Motone F"/>
            <person name="Kageyama Y"/>
            <person name="Nozu R"/>
            <person name="Adachi N"/>
            <person name="Nishimura O"/>
            <person name="Nakagawa R"/>
            <person name="Tanegashima C"/>
            <person name="Kiyatake I"/>
            <person name="Matsumoto R"/>
            <person name="Murakumo K"/>
            <person name="Nishida K"/>
            <person name="Terakita A"/>
            <person name="Kuratani S"/>
            <person name="Sato K"/>
            <person name="Hyodo S Kuraku.S."/>
        </authorList>
    </citation>
    <scope>NUCLEOTIDE SEQUENCE [LARGE SCALE GENOMIC DNA]</scope>
</reference>
<accession>A0A401RED8</accession>
<feature type="region of interest" description="Disordered" evidence="1">
    <location>
        <begin position="1"/>
        <end position="26"/>
    </location>
</feature>
<evidence type="ECO:0000313" key="3">
    <source>
        <dbReference type="Proteomes" id="UP000287033"/>
    </source>
</evidence>